<feature type="chain" id="PRO_5021187084" description="Asl1-like glycosyl hydrolase catalytic domain-containing protein" evidence="1">
    <location>
        <begin position="22"/>
        <end position="346"/>
    </location>
</feature>
<dbReference type="AlphaFoldDB" id="A0A4Y8N723"/>
<dbReference type="InterPro" id="IPR017853">
    <property type="entry name" value="GH"/>
</dbReference>
<organism evidence="2 3">
    <name type="scientific">Paraburkholderia dipogonis</name>
    <dbReference type="NCBI Taxonomy" id="1211383"/>
    <lineage>
        <taxon>Bacteria</taxon>
        <taxon>Pseudomonadati</taxon>
        <taxon>Pseudomonadota</taxon>
        <taxon>Betaproteobacteria</taxon>
        <taxon>Burkholderiales</taxon>
        <taxon>Burkholderiaceae</taxon>
        <taxon>Paraburkholderia</taxon>
    </lineage>
</organism>
<proteinExistence type="predicted"/>
<dbReference type="RefSeq" id="WP_134456959.1">
    <property type="nucleotide sequence ID" value="NZ_JBHSSZ010000019.1"/>
</dbReference>
<dbReference type="SUPFAM" id="SSF51445">
    <property type="entry name" value="(Trans)glycosidases"/>
    <property type="match status" value="1"/>
</dbReference>
<dbReference type="GeneID" id="97306179"/>
<evidence type="ECO:0008006" key="4">
    <source>
        <dbReference type="Google" id="ProtNLM"/>
    </source>
</evidence>
<dbReference type="Gene3D" id="3.20.20.80">
    <property type="entry name" value="Glycosidases"/>
    <property type="match status" value="1"/>
</dbReference>
<protein>
    <recommendedName>
        <fullName evidence="4">Asl1-like glycosyl hydrolase catalytic domain-containing protein</fullName>
    </recommendedName>
</protein>
<feature type="signal peptide" evidence="1">
    <location>
        <begin position="1"/>
        <end position="21"/>
    </location>
</feature>
<evidence type="ECO:0000313" key="3">
    <source>
        <dbReference type="Proteomes" id="UP000297385"/>
    </source>
</evidence>
<dbReference type="EMBL" id="SNVI01000001">
    <property type="protein sequence ID" value="TFE45208.1"/>
    <property type="molecule type" value="Genomic_DNA"/>
</dbReference>
<dbReference type="Proteomes" id="UP000297385">
    <property type="component" value="Unassembled WGS sequence"/>
</dbReference>
<name>A0A4Y8N723_9BURK</name>
<evidence type="ECO:0000313" key="2">
    <source>
        <dbReference type="EMBL" id="TFE45208.1"/>
    </source>
</evidence>
<gene>
    <name evidence="2" type="ORF">E2553_09410</name>
</gene>
<evidence type="ECO:0000256" key="1">
    <source>
        <dbReference type="SAM" id="SignalP"/>
    </source>
</evidence>
<accession>A0A4Y8N723</accession>
<sequence length="346" mass="37838">MKLRLMVLIVFLVTVGATVTAHFESTRNHDDPKRPPVNTTVRVPFYGVNGHYVQGGVYATNIAQQVADMRAMGITSIRQDCYSIADTAKMASLVSSFAPVKIQPVFNVFPATTDETTAYNQFYAYGRTVAGQLAGKVAVIELMNEPENMYFTKGPRYSGQNVTDWSASNSQWAAFRGAVRGFYAGFRAVDTTMQTLVTSPSVGWLHYGMLKGLWNGEAPDGSSGHPRATWDITNYHWYHDFGDIEDAGGVNTLAAIKSAFNLPIMLTEIGVQKNVSGSVYNSYVASSFAKYARKAKTYDIIGVDWYELYNFQKIDGFYMGLYSSPGVVNTGRASAMASAVAANPAP</sequence>
<comment type="caution">
    <text evidence="2">The sequence shown here is derived from an EMBL/GenBank/DDBJ whole genome shotgun (WGS) entry which is preliminary data.</text>
</comment>
<reference evidence="2 3" key="1">
    <citation type="submission" date="2019-03" db="EMBL/GenBank/DDBJ databases">
        <title>Complete Genome Sequence of Paraburkholderia dipogonis ICMP 19430T, a Nitrogen-fixing Symbiont of the South African Invasive Legume Dipogon lignosus in New Zealand.</title>
        <authorList>
            <person name="De Meyer S.E."/>
        </authorList>
    </citation>
    <scope>NUCLEOTIDE SEQUENCE [LARGE SCALE GENOMIC DNA]</scope>
    <source>
        <strain evidence="2 3">ICMP 19430</strain>
    </source>
</reference>
<keyword evidence="1" id="KW-0732">Signal</keyword>